<name>A0A9W8E6Z2_9FUNG</name>
<comment type="caution">
    <text evidence="1">The sequence shown here is derived from an EMBL/GenBank/DDBJ whole genome shotgun (WGS) entry which is preliminary data.</text>
</comment>
<sequence>MSCYNESTCSLPADLRPLCSHQVCHDYLHWYHQRILNNEDIDLHNVGFTVDQVNDILNCLSQINFDLTMGQVGSR</sequence>
<dbReference type="Proteomes" id="UP001151582">
    <property type="component" value="Unassembled WGS sequence"/>
</dbReference>
<evidence type="ECO:0000313" key="2">
    <source>
        <dbReference type="Proteomes" id="UP001151582"/>
    </source>
</evidence>
<proteinExistence type="predicted"/>
<keyword evidence="2" id="KW-1185">Reference proteome</keyword>
<organism evidence="1 2">
    <name type="scientific">Dimargaris verticillata</name>
    <dbReference type="NCBI Taxonomy" id="2761393"/>
    <lineage>
        <taxon>Eukaryota</taxon>
        <taxon>Fungi</taxon>
        <taxon>Fungi incertae sedis</taxon>
        <taxon>Zoopagomycota</taxon>
        <taxon>Kickxellomycotina</taxon>
        <taxon>Dimargaritomycetes</taxon>
        <taxon>Dimargaritales</taxon>
        <taxon>Dimargaritaceae</taxon>
        <taxon>Dimargaris</taxon>
    </lineage>
</organism>
<gene>
    <name evidence="1" type="ORF">H4R34_004677</name>
</gene>
<dbReference type="EMBL" id="JANBQB010000638">
    <property type="protein sequence ID" value="KAJ1974556.1"/>
    <property type="molecule type" value="Genomic_DNA"/>
</dbReference>
<dbReference type="OrthoDB" id="10295922at2759"/>
<protein>
    <submittedName>
        <fullName evidence="1">Uncharacterized protein</fullName>
    </submittedName>
</protein>
<dbReference type="AlphaFoldDB" id="A0A9W8E6Z2"/>
<accession>A0A9W8E6Z2</accession>
<evidence type="ECO:0000313" key="1">
    <source>
        <dbReference type="EMBL" id="KAJ1974556.1"/>
    </source>
</evidence>
<reference evidence="1" key="1">
    <citation type="submission" date="2022-07" db="EMBL/GenBank/DDBJ databases">
        <title>Phylogenomic reconstructions and comparative analyses of Kickxellomycotina fungi.</title>
        <authorList>
            <person name="Reynolds N.K."/>
            <person name="Stajich J.E."/>
            <person name="Barry K."/>
            <person name="Grigoriev I.V."/>
            <person name="Crous P."/>
            <person name="Smith M.E."/>
        </authorList>
    </citation>
    <scope>NUCLEOTIDE SEQUENCE</scope>
    <source>
        <strain evidence="1">RSA 567</strain>
    </source>
</reference>